<dbReference type="UniPathway" id="UPA00070">
    <property type="reaction ID" value="UER00946"/>
</dbReference>
<comment type="catalytic activity">
    <reaction evidence="12 13">
        <text>(S)-dihydroorotate + a quinone = orotate + a quinol</text>
        <dbReference type="Rhea" id="RHEA:30187"/>
        <dbReference type="ChEBI" id="CHEBI:24646"/>
        <dbReference type="ChEBI" id="CHEBI:30839"/>
        <dbReference type="ChEBI" id="CHEBI:30864"/>
        <dbReference type="ChEBI" id="CHEBI:132124"/>
        <dbReference type="EC" id="1.3.5.2"/>
    </reaction>
</comment>
<keyword evidence="9 13" id="KW-0665">Pyrimidine biosynthesis</keyword>
<dbReference type="EMBL" id="CABPSM010000002">
    <property type="protein sequence ID" value="VVD82533.1"/>
    <property type="molecule type" value="Genomic_DNA"/>
</dbReference>
<dbReference type="PIRSF" id="PIRSF000164">
    <property type="entry name" value="DHO_oxidase"/>
    <property type="match status" value="1"/>
</dbReference>
<feature type="binding site" evidence="13">
    <location>
        <begin position="321"/>
        <end position="322"/>
    </location>
    <ligand>
        <name>FMN</name>
        <dbReference type="ChEBI" id="CHEBI:58210"/>
    </ligand>
</feature>
<dbReference type="PANTHER" id="PTHR48109:SF4">
    <property type="entry name" value="DIHYDROOROTATE DEHYDROGENASE (QUINONE), MITOCHONDRIAL"/>
    <property type="match status" value="1"/>
</dbReference>
<dbReference type="InterPro" id="IPR050074">
    <property type="entry name" value="DHO_dehydrogenase"/>
</dbReference>
<feature type="binding site" evidence="13">
    <location>
        <position position="220"/>
    </location>
    <ligand>
        <name>FMN</name>
        <dbReference type="ChEBI" id="CHEBI:58210"/>
    </ligand>
</feature>
<feature type="binding site" evidence="13">
    <location>
        <position position="142"/>
    </location>
    <ligand>
        <name>FMN</name>
        <dbReference type="ChEBI" id="CHEBI:58210"/>
    </ligand>
</feature>
<evidence type="ECO:0000256" key="10">
    <source>
        <dbReference type="ARBA" id="ARBA00023002"/>
    </source>
</evidence>
<keyword evidence="10 13" id="KW-0560">Oxidoreductase</keyword>
<evidence type="ECO:0000256" key="11">
    <source>
        <dbReference type="ARBA" id="ARBA00023136"/>
    </source>
</evidence>
<proteinExistence type="inferred from homology"/>
<keyword evidence="8 13" id="KW-0288">FMN</keyword>
<evidence type="ECO:0000256" key="2">
    <source>
        <dbReference type="ARBA" id="ARBA00004202"/>
    </source>
</evidence>
<keyword evidence="16" id="KW-1185">Reference proteome</keyword>
<evidence type="ECO:0000256" key="6">
    <source>
        <dbReference type="ARBA" id="ARBA00022475"/>
    </source>
</evidence>
<dbReference type="AlphaFoldDB" id="A0A5E4T6D5"/>
<feature type="domain" description="Dihydroorotate dehydrogenase catalytic" evidence="14">
    <location>
        <begin position="51"/>
        <end position="340"/>
    </location>
</feature>
<feature type="binding site" evidence="13">
    <location>
        <begin position="65"/>
        <end position="69"/>
    </location>
    <ligand>
        <name>FMN</name>
        <dbReference type="ChEBI" id="CHEBI:58210"/>
    </ligand>
</feature>
<organism evidence="15 16">
    <name type="scientific">Pandoraea horticolens</name>
    <dbReference type="NCBI Taxonomy" id="2508298"/>
    <lineage>
        <taxon>Bacteria</taxon>
        <taxon>Pseudomonadati</taxon>
        <taxon>Pseudomonadota</taxon>
        <taxon>Betaproteobacteria</taxon>
        <taxon>Burkholderiales</taxon>
        <taxon>Burkholderiaceae</taxon>
        <taxon>Pandoraea</taxon>
    </lineage>
</organism>
<dbReference type="GO" id="GO:0106430">
    <property type="term" value="F:dihydroorotate dehydrogenase (quinone) activity"/>
    <property type="evidence" value="ECO:0007669"/>
    <property type="project" value="UniProtKB-EC"/>
</dbReference>
<name>A0A5E4T6D5_9BURK</name>
<keyword evidence="6 13" id="KW-1003">Cell membrane</keyword>
<feature type="binding site" evidence="13">
    <location>
        <position position="175"/>
    </location>
    <ligand>
        <name>FMN</name>
        <dbReference type="ChEBI" id="CHEBI:58210"/>
    </ligand>
</feature>
<comment type="similarity">
    <text evidence="4 13">Belongs to the dihydroorotate dehydrogenase family. Type 2 subfamily.</text>
</comment>
<dbReference type="FunFam" id="3.20.20.70:FF:000028">
    <property type="entry name" value="Dihydroorotate dehydrogenase (quinone)"/>
    <property type="match status" value="1"/>
</dbReference>
<dbReference type="GO" id="GO:0044205">
    <property type="term" value="P:'de novo' UMP biosynthetic process"/>
    <property type="evidence" value="ECO:0007669"/>
    <property type="project" value="UniProtKB-UniRule"/>
</dbReference>
<dbReference type="InterPro" id="IPR005719">
    <property type="entry name" value="Dihydroorotate_DH_2"/>
</dbReference>
<dbReference type="PANTHER" id="PTHR48109">
    <property type="entry name" value="DIHYDROOROTATE DEHYDROGENASE (QUINONE), MITOCHONDRIAL-RELATED"/>
    <property type="match status" value="1"/>
</dbReference>
<dbReference type="CDD" id="cd04738">
    <property type="entry name" value="DHOD_2_like"/>
    <property type="match status" value="1"/>
</dbReference>
<comment type="function">
    <text evidence="1 13">Catalyzes the conversion of dihydroorotate to orotate with quinone as electron acceptor.</text>
</comment>
<evidence type="ECO:0000313" key="15">
    <source>
        <dbReference type="EMBL" id="VVD82533.1"/>
    </source>
</evidence>
<evidence type="ECO:0000256" key="7">
    <source>
        <dbReference type="ARBA" id="ARBA00022630"/>
    </source>
</evidence>
<dbReference type="Gene3D" id="3.20.20.70">
    <property type="entry name" value="Aldolase class I"/>
    <property type="match status" value="1"/>
</dbReference>
<protein>
    <recommendedName>
        <fullName evidence="13">Dihydroorotate dehydrogenase (quinone)</fullName>
        <ecNumber evidence="13">1.3.5.2</ecNumber>
    </recommendedName>
    <alternativeName>
        <fullName evidence="13">DHOdehase</fullName>
        <shortName evidence="13">DHOD</shortName>
        <shortName evidence="13">DHODase</shortName>
    </alternativeName>
    <alternativeName>
        <fullName evidence="13">Dihydroorotate oxidase</fullName>
    </alternativeName>
</protein>
<dbReference type="NCBIfam" id="NF003646">
    <property type="entry name" value="PRK05286.1-4"/>
    <property type="match status" value="1"/>
</dbReference>
<feature type="binding site" evidence="13">
    <location>
        <position position="180"/>
    </location>
    <ligand>
        <name>substrate</name>
    </ligand>
</feature>
<evidence type="ECO:0000256" key="12">
    <source>
        <dbReference type="ARBA" id="ARBA00048639"/>
    </source>
</evidence>
<feature type="binding site" evidence="13">
    <location>
        <position position="69"/>
    </location>
    <ligand>
        <name>substrate</name>
    </ligand>
</feature>
<comment type="cofactor">
    <cofactor evidence="13">
        <name>FMN</name>
        <dbReference type="ChEBI" id="CHEBI:58210"/>
    </cofactor>
    <text evidence="13">Binds 1 FMN per subunit.</text>
</comment>
<dbReference type="PROSITE" id="PS00912">
    <property type="entry name" value="DHODEHASE_2"/>
    <property type="match status" value="1"/>
</dbReference>
<comment type="pathway">
    <text evidence="3 13">Pyrimidine metabolism; UMP biosynthesis via de novo pathway; orotate from (S)-dihydroorotate (quinone route): step 1/1.</text>
</comment>
<dbReference type="NCBIfam" id="TIGR01036">
    <property type="entry name" value="pyrD_sub2"/>
    <property type="match status" value="1"/>
</dbReference>
<dbReference type="GO" id="GO:0005886">
    <property type="term" value="C:plasma membrane"/>
    <property type="evidence" value="ECO:0007669"/>
    <property type="project" value="UniProtKB-SubCell"/>
</dbReference>
<dbReference type="GO" id="GO:0005737">
    <property type="term" value="C:cytoplasm"/>
    <property type="evidence" value="ECO:0007669"/>
    <property type="project" value="InterPro"/>
</dbReference>
<dbReference type="InterPro" id="IPR013785">
    <property type="entry name" value="Aldolase_TIM"/>
</dbReference>
<dbReference type="HAMAP" id="MF_00225">
    <property type="entry name" value="DHO_dh_type2"/>
    <property type="match status" value="1"/>
</dbReference>
<feature type="binding site" evidence="13">
    <location>
        <position position="271"/>
    </location>
    <ligand>
        <name>FMN</name>
        <dbReference type="ChEBI" id="CHEBI:58210"/>
    </ligand>
</feature>
<feature type="binding site" evidence="13">
    <location>
        <position position="248"/>
    </location>
    <ligand>
        <name>FMN</name>
        <dbReference type="ChEBI" id="CHEBI:58210"/>
    </ligand>
</feature>
<accession>A0A5E4T6D5</accession>
<dbReference type="InterPro" id="IPR005720">
    <property type="entry name" value="Dihydroorotate_DH_cat"/>
</dbReference>
<evidence type="ECO:0000256" key="13">
    <source>
        <dbReference type="HAMAP-Rule" id="MF_00225"/>
    </source>
</evidence>
<feature type="binding site" evidence="13">
    <location>
        <position position="300"/>
    </location>
    <ligand>
        <name>FMN</name>
        <dbReference type="ChEBI" id="CHEBI:58210"/>
    </ligand>
</feature>
<keyword evidence="7 13" id="KW-0285">Flavoprotein</keyword>
<feature type="binding site" evidence="13">
    <location>
        <begin position="249"/>
        <end position="250"/>
    </location>
    <ligand>
        <name>substrate</name>
    </ligand>
</feature>
<reference evidence="15 16" key="1">
    <citation type="submission" date="2019-08" db="EMBL/GenBank/DDBJ databases">
        <authorList>
            <person name="Peeters C."/>
        </authorList>
    </citation>
    <scope>NUCLEOTIDE SEQUENCE [LARGE SCALE GENOMIC DNA]</scope>
    <source>
        <strain evidence="15 16">LMG 31112</strain>
    </source>
</reference>
<comment type="subunit">
    <text evidence="5 13">Monomer.</text>
</comment>
<feature type="active site" description="Nucleophile" evidence="13">
    <location>
        <position position="178"/>
    </location>
</feature>
<dbReference type="InterPro" id="IPR001295">
    <property type="entry name" value="Dihydroorotate_DH_CS"/>
</dbReference>
<dbReference type="NCBIfam" id="NF003645">
    <property type="entry name" value="PRK05286.1-2"/>
    <property type="match status" value="1"/>
</dbReference>
<dbReference type="Proteomes" id="UP000343317">
    <property type="component" value="Unassembled WGS sequence"/>
</dbReference>
<dbReference type="PROSITE" id="PS00911">
    <property type="entry name" value="DHODEHASE_1"/>
    <property type="match status" value="1"/>
</dbReference>
<feature type="binding site" evidence="13">
    <location>
        <begin position="114"/>
        <end position="118"/>
    </location>
    <ligand>
        <name>substrate</name>
    </ligand>
</feature>
<evidence type="ECO:0000256" key="5">
    <source>
        <dbReference type="ARBA" id="ARBA00011245"/>
    </source>
</evidence>
<evidence type="ECO:0000256" key="1">
    <source>
        <dbReference type="ARBA" id="ARBA00003125"/>
    </source>
</evidence>
<dbReference type="Pfam" id="PF01180">
    <property type="entry name" value="DHO_dh"/>
    <property type="match status" value="1"/>
</dbReference>
<evidence type="ECO:0000259" key="14">
    <source>
        <dbReference type="Pfam" id="PF01180"/>
    </source>
</evidence>
<evidence type="ECO:0000256" key="9">
    <source>
        <dbReference type="ARBA" id="ARBA00022975"/>
    </source>
</evidence>
<dbReference type="GO" id="GO:0006207">
    <property type="term" value="P:'de novo' pyrimidine nucleobase biosynthetic process"/>
    <property type="evidence" value="ECO:0007669"/>
    <property type="project" value="UniProtKB-UniRule"/>
</dbReference>
<evidence type="ECO:0000256" key="4">
    <source>
        <dbReference type="ARBA" id="ARBA00005359"/>
    </source>
</evidence>
<sequence length="342" mass="36540">MLAPLYPLARRALFCLDAEQAHHLTLATLRTATSLGLTGLIGQTLPEDPRTVMGIRFPNPIGLAAGLDKDGRCIDGLAALGFGFVEVGTVTPRPQPGNPKPRIFRLPQAEAIINRMGFNNGGVEQFLQNVQSARYKGPLGLNIGKNADTPIERAVDDYLICLEKVYPYATYVTVNISSPNTKNLRQLQGAGELDALLGKLKDKQRELSDRHGKYVPIALKIAPDLDDEQIKVIADTLTRHGFDGVIATNTTLSREAVAGLPYANETGGLSGRPVFDASNRVIRALATELGGALPIIGVGGILSGADARAKLDAGASLVQIYSGLIYRGPELVRECVQALRTA</sequence>
<feature type="binding site" evidence="13">
    <location>
        <position position="89"/>
    </location>
    <ligand>
        <name>FMN</name>
        <dbReference type="ChEBI" id="CHEBI:58210"/>
    </ligand>
</feature>
<dbReference type="NCBIfam" id="NF003652">
    <property type="entry name" value="PRK05286.2-5"/>
    <property type="match status" value="1"/>
</dbReference>
<evidence type="ECO:0000313" key="16">
    <source>
        <dbReference type="Proteomes" id="UP000343317"/>
    </source>
</evidence>
<dbReference type="RefSeq" id="WP_150619628.1">
    <property type="nucleotide sequence ID" value="NZ_CABPSM010000002.1"/>
</dbReference>
<evidence type="ECO:0000256" key="8">
    <source>
        <dbReference type="ARBA" id="ARBA00022643"/>
    </source>
</evidence>
<comment type="subcellular location">
    <subcellularLocation>
        <location evidence="2 13">Cell membrane</location>
        <topology evidence="2 13">Peripheral membrane protein</topology>
    </subcellularLocation>
</comment>
<dbReference type="EC" id="1.3.5.2" evidence="13"/>
<dbReference type="InterPro" id="IPR012135">
    <property type="entry name" value="Dihydroorotate_DH_1_2"/>
</dbReference>
<dbReference type="SUPFAM" id="SSF51395">
    <property type="entry name" value="FMN-linked oxidoreductases"/>
    <property type="match status" value="1"/>
</dbReference>
<gene>
    <name evidence="13" type="primary">pyrD</name>
    <name evidence="15" type="ORF">PHO31112_01184</name>
</gene>
<evidence type="ECO:0000256" key="3">
    <source>
        <dbReference type="ARBA" id="ARBA00005161"/>
    </source>
</evidence>
<feature type="binding site" evidence="13">
    <location>
        <position position="175"/>
    </location>
    <ligand>
        <name>substrate</name>
    </ligand>
</feature>
<dbReference type="NCBIfam" id="NF003644">
    <property type="entry name" value="PRK05286.1-1"/>
    <property type="match status" value="1"/>
</dbReference>
<keyword evidence="11 13" id="KW-0472">Membrane</keyword>